<organism evidence="1 2">
    <name type="scientific">Symbiodinium microadriaticum</name>
    <name type="common">Dinoflagellate</name>
    <name type="synonym">Zooxanthella microadriatica</name>
    <dbReference type="NCBI Taxonomy" id="2951"/>
    <lineage>
        <taxon>Eukaryota</taxon>
        <taxon>Sar</taxon>
        <taxon>Alveolata</taxon>
        <taxon>Dinophyceae</taxon>
        <taxon>Suessiales</taxon>
        <taxon>Symbiodiniaceae</taxon>
        <taxon>Symbiodinium</taxon>
    </lineage>
</organism>
<gene>
    <name evidence="1" type="ORF">AK812_SmicGene40925</name>
</gene>
<dbReference type="EMBL" id="LSRX01001553">
    <property type="protein sequence ID" value="OLP78855.1"/>
    <property type="molecule type" value="Genomic_DNA"/>
</dbReference>
<protein>
    <submittedName>
        <fullName evidence="1">Uncharacterized protein</fullName>
    </submittedName>
</protein>
<name>A0A1Q9C7J1_SYMMI</name>
<evidence type="ECO:0000313" key="2">
    <source>
        <dbReference type="Proteomes" id="UP000186817"/>
    </source>
</evidence>
<dbReference type="AlphaFoldDB" id="A0A1Q9C7J1"/>
<accession>A0A1Q9C7J1</accession>
<dbReference type="Proteomes" id="UP000186817">
    <property type="component" value="Unassembled WGS sequence"/>
</dbReference>
<reference evidence="1 2" key="1">
    <citation type="submission" date="2016-02" db="EMBL/GenBank/DDBJ databases">
        <title>Genome analysis of coral dinoflagellate symbionts highlights evolutionary adaptations to a symbiotic lifestyle.</title>
        <authorList>
            <person name="Aranda M."/>
            <person name="Li Y."/>
            <person name="Liew Y.J."/>
            <person name="Baumgarten S."/>
            <person name="Simakov O."/>
            <person name="Wilson M."/>
            <person name="Piel J."/>
            <person name="Ashoor H."/>
            <person name="Bougouffa S."/>
            <person name="Bajic V.B."/>
            <person name="Ryu T."/>
            <person name="Ravasi T."/>
            <person name="Bayer T."/>
            <person name="Micklem G."/>
            <person name="Kim H."/>
            <person name="Bhak J."/>
            <person name="Lajeunesse T.C."/>
            <person name="Voolstra C.R."/>
        </authorList>
    </citation>
    <scope>NUCLEOTIDE SEQUENCE [LARGE SCALE GENOMIC DNA]</scope>
    <source>
        <strain evidence="1 2">CCMP2467</strain>
    </source>
</reference>
<proteinExistence type="predicted"/>
<comment type="caution">
    <text evidence="1">The sequence shown here is derived from an EMBL/GenBank/DDBJ whole genome shotgun (WGS) entry which is preliminary data.</text>
</comment>
<sequence length="196" mass="21687">MFFEKDNAEAPSSAGGNITDYDSAVFVQTLVSRFHCAEIAEVVCNRSIQEQQFVISEHWRPSRVGLSVLCSTHQLCILEDETTPKETGISGMGLSDSILLLRIYVSKLLLALRAFDNARVPWACGQSIFLSLSFQGKGNVRGQQFETNSVKVEKGRMPPAGQDVPGVQVERAQDSNFTDQLYGPRLRLKTFAMKAP</sequence>
<keyword evidence="2" id="KW-1185">Reference proteome</keyword>
<evidence type="ECO:0000313" key="1">
    <source>
        <dbReference type="EMBL" id="OLP78855.1"/>
    </source>
</evidence>